<proteinExistence type="predicted"/>
<sequence length="87" mass="8417">MPYQTGQVSVGTTAAPICTVGPVPDNDGVLITSSAAAFIGGAGVTASTGFPVPANTPVRFPTTGAEPVALYGITSSGTATVSFAFPG</sequence>
<gene>
    <name evidence="1" type="ORF">AWC14_06985</name>
</gene>
<dbReference type="EMBL" id="LQPE01000133">
    <property type="protein sequence ID" value="ORW02473.1"/>
    <property type="molecule type" value="Genomic_DNA"/>
</dbReference>
<evidence type="ECO:0000313" key="1">
    <source>
        <dbReference type="EMBL" id="ORW02473.1"/>
    </source>
</evidence>
<keyword evidence="2" id="KW-1185">Reference proteome</keyword>
<reference evidence="1 2" key="1">
    <citation type="submission" date="2016-01" db="EMBL/GenBank/DDBJ databases">
        <title>The new phylogeny of the genus Mycobacterium.</title>
        <authorList>
            <person name="Tarcisio F."/>
            <person name="Conor M."/>
            <person name="Antonella G."/>
            <person name="Elisabetta G."/>
            <person name="Giulia F.S."/>
            <person name="Sara T."/>
            <person name="Anna F."/>
            <person name="Clotilde B."/>
            <person name="Roberto B."/>
            <person name="Veronica D.S."/>
            <person name="Fabio R."/>
            <person name="Monica P."/>
            <person name="Olivier J."/>
            <person name="Enrico T."/>
            <person name="Nicola S."/>
        </authorList>
    </citation>
    <scope>NUCLEOTIDE SEQUENCE [LARGE SCALE GENOMIC DNA]</scope>
    <source>
        <strain evidence="1 2">DSM 45166</strain>
    </source>
</reference>
<accession>A0A1X1XUD2</accession>
<name>A0A1X1XUD2_9MYCO</name>
<protein>
    <submittedName>
        <fullName evidence="1">Uncharacterized protein</fullName>
    </submittedName>
</protein>
<organism evidence="1 2">
    <name type="scientific">Mycobacterium kyorinense</name>
    <dbReference type="NCBI Taxonomy" id="487514"/>
    <lineage>
        <taxon>Bacteria</taxon>
        <taxon>Bacillati</taxon>
        <taxon>Actinomycetota</taxon>
        <taxon>Actinomycetes</taxon>
        <taxon>Mycobacteriales</taxon>
        <taxon>Mycobacteriaceae</taxon>
        <taxon>Mycobacterium</taxon>
    </lineage>
</organism>
<evidence type="ECO:0000313" key="2">
    <source>
        <dbReference type="Proteomes" id="UP000193487"/>
    </source>
</evidence>
<comment type="caution">
    <text evidence="1">The sequence shown here is derived from an EMBL/GenBank/DDBJ whole genome shotgun (WGS) entry which is preliminary data.</text>
</comment>
<dbReference type="OrthoDB" id="9901510at2"/>
<dbReference type="AlphaFoldDB" id="A0A1X1XUD2"/>
<dbReference type="RefSeq" id="WP_045380125.1">
    <property type="nucleotide sequence ID" value="NZ_BBKA01000066.1"/>
</dbReference>
<dbReference type="Proteomes" id="UP000193487">
    <property type="component" value="Unassembled WGS sequence"/>
</dbReference>